<gene>
    <name evidence="3" type="ORF">BS78_K254400</name>
</gene>
<name>A0A9W8CF42_9POAL</name>
<evidence type="ECO:0000256" key="1">
    <source>
        <dbReference type="SAM" id="MobiDB-lite"/>
    </source>
</evidence>
<proteinExistence type="predicted"/>
<feature type="compositionally biased region" description="Polar residues" evidence="1">
    <location>
        <begin position="223"/>
        <end position="241"/>
    </location>
</feature>
<evidence type="ECO:0000313" key="4">
    <source>
        <dbReference type="Proteomes" id="UP001164776"/>
    </source>
</evidence>
<organism evidence="3 4">
    <name type="scientific">Paspalum vaginatum</name>
    <name type="common">seashore paspalum</name>
    <dbReference type="NCBI Taxonomy" id="158149"/>
    <lineage>
        <taxon>Eukaryota</taxon>
        <taxon>Viridiplantae</taxon>
        <taxon>Streptophyta</taxon>
        <taxon>Embryophyta</taxon>
        <taxon>Tracheophyta</taxon>
        <taxon>Spermatophyta</taxon>
        <taxon>Magnoliopsida</taxon>
        <taxon>Liliopsida</taxon>
        <taxon>Poales</taxon>
        <taxon>Poaceae</taxon>
        <taxon>PACMAD clade</taxon>
        <taxon>Panicoideae</taxon>
        <taxon>Andropogonodae</taxon>
        <taxon>Paspaleae</taxon>
        <taxon>Paspalinae</taxon>
        <taxon>Paspalum</taxon>
    </lineage>
</organism>
<dbReference type="InterPro" id="IPR024752">
    <property type="entry name" value="Myb/SANT-like_dom"/>
</dbReference>
<feature type="region of interest" description="Disordered" evidence="1">
    <location>
        <begin position="1"/>
        <end position="22"/>
    </location>
</feature>
<dbReference type="AlphaFoldDB" id="A0A9W8CF42"/>
<protein>
    <recommendedName>
        <fullName evidence="2">Myb/SANT-like domain-containing protein</fullName>
    </recommendedName>
</protein>
<dbReference type="OrthoDB" id="683390at2759"/>
<dbReference type="PANTHER" id="PTHR47072">
    <property type="match status" value="1"/>
</dbReference>
<accession>A0A9W8CF42</accession>
<reference evidence="3 4" key="1">
    <citation type="submission" date="2022-10" db="EMBL/GenBank/DDBJ databases">
        <title>WGS assembly of Paspalum vaginatum 540-79.</title>
        <authorList>
            <person name="Sun G."/>
            <person name="Wase N."/>
            <person name="Shu S."/>
            <person name="Jenkins J."/>
            <person name="Zhou B."/>
            <person name="Torres-Rodriguez J."/>
            <person name="Chen C."/>
            <person name="Sandor L."/>
            <person name="Plott C."/>
            <person name="Yoshinga Y."/>
            <person name="Daum C."/>
            <person name="Qi P."/>
            <person name="Barry K."/>
            <person name="Lipzen A."/>
            <person name="Berry L."/>
            <person name="Pedersen C."/>
            <person name="Gottilla T."/>
            <person name="Foltz A."/>
            <person name="Yu H."/>
            <person name="O'Malley R."/>
            <person name="Zhang C."/>
            <person name="Devos K."/>
            <person name="Sigmon B."/>
            <person name="Yu B."/>
            <person name="Obata T."/>
            <person name="Schmutz J."/>
            <person name="Schnable J."/>
        </authorList>
    </citation>
    <scope>NUCLEOTIDE SEQUENCE [LARGE SCALE GENOMIC DNA]</scope>
    <source>
        <strain evidence="4">cv. 540-79</strain>
    </source>
</reference>
<comment type="caution">
    <text evidence="3">The sequence shown here is derived from an EMBL/GenBank/DDBJ whole genome shotgun (WGS) entry which is preliminary data.</text>
</comment>
<evidence type="ECO:0000259" key="2">
    <source>
        <dbReference type="Pfam" id="PF12776"/>
    </source>
</evidence>
<keyword evidence="4" id="KW-1185">Reference proteome</keyword>
<evidence type="ECO:0000313" key="3">
    <source>
        <dbReference type="EMBL" id="KAJ1255356.1"/>
    </source>
</evidence>
<feature type="domain" description="Myb/SANT-like" evidence="2">
    <location>
        <begin position="36"/>
        <end position="129"/>
    </location>
</feature>
<sequence length="339" mass="38834">MNTANQRSWSEQHDHHPQSQGFVNVDANLGTTKRAKWSLQMKVYLINLLKDHDVPGFRTQNARSKEAWTNIFCRVNTMFGTSFSLNQVKQKEQDLKKDYRSVRDLLAESGFGWDPERIVVDAPPSVWASFAARKNSKDALHWQDRPFPYYDALAPLYDGELYIGMDHYSRKTKNPSLPSMPAAHVADTYQSPSPTLNAPCESGLQFPFDEEVEEVNLDFSQRSTTPVNHTQVAPSSTQISTEVPECQRGKKQKGKSSSSNDGFHERYLKLKKEEIDRFAAIEEKKLEDPYNINKCILVLEGLYGLQMGEILVASDIFKSKENRELAWIKREIDRQQTLL</sequence>
<dbReference type="Pfam" id="PF12776">
    <property type="entry name" value="Myb_DNA-bind_3"/>
    <property type="match status" value="1"/>
</dbReference>
<feature type="region of interest" description="Disordered" evidence="1">
    <location>
        <begin position="223"/>
        <end position="263"/>
    </location>
</feature>
<dbReference type="Proteomes" id="UP001164776">
    <property type="component" value="Unassembled WGS sequence"/>
</dbReference>
<dbReference type="PANTHER" id="PTHR47072:SF1">
    <property type="entry name" value="OS09G0122200 PROTEIN"/>
    <property type="match status" value="1"/>
</dbReference>
<dbReference type="EMBL" id="MU629734">
    <property type="protein sequence ID" value="KAJ1255356.1"/>
    <property type="molecule type" value="Genomic_DNA"/>
</dbReference>